<dbReference type="GO" id="GO:0016757">
    <property type="term" value="F:glycosyltransferase activity"/>
    <property type="evidence" value="ECO:0007669"/>
    <property type="project" value="UniProtKB-KW"/>
</dbReference>
<dbReference type="GO" id="GO:0000139">
    <property type="term" value="C:Golgi membrane"/>
    <property type="evidence" value="ECO:0007669"/>
    <property type="project" value="TreeGrafter"/>
</dbReference>
<keyword evidence="5" id="KW-0812">Transmembrane</keyword>
<evidence type="ECO:0000256" key="2">
    <source>
        <dbReference type="ARBA" id="ARBA00022676"/>
    </source>
</evidence>
<evidence type="ECO:0000313" key="6">
    <source>
        <dbReference type="EMBL" id="ODM21381.1"/>
    </source>
</evidence>
<evidence type="ECO:0000256" key="5">
    <source>
        <dbReference type="SAM" id="Phobius"/>
    </source>
</evidence>
<dbReference type="Gene3D" id="3.90.550.10">
    <property type="entry name" value="Spore Coat Polysaccharide Biosynthesis Protein SpsA, Chain A"/>
    <property type="match status" value="1"/>
</dbReference>
<dbReference type="PANTHER" id="PTHR31306">
    <property type="entry name" value="ALPHA-1,6-MANNOSYLTRANSFERASE MNN11-RELATED"/>
    <property type="match status" value="1"/>
</dbReference>
<dbReference type="Proteomes" id="UP000094569">
    <property type="component" value="Unassembled WGS sequence"/>
</dbReference>
<dbReference type="AlphaFoldDB" id="A0A1E3BKQ6"/>
<evidence type="ECO:0000313" key="7">
    <source>
        <dbReference type="Proteomes" id="UP000094569"/>
    </source>
</evidence>
<keyword evidence="5" id="KW-0472">Membrane</keyword>
<evidence type="ECO:0000256" key="4">
    <source>
        <dbReference type="SAM" id="MobiDB-lite"/>
    </source>
</evidence>
<feature type="compositionally biased region" description="Polar residues" evidence="4">
    <location>
        <begin position="15"/>
        <end position="47"/>
    </location>
</feature>
<dbReference type="Pfam" id="PF05637">
    <property type="entry name" value="Glyco_transf_34"/>
    <property type="match status" value="1"/>
</dbReference>
<comment type="caution">
    <text evidence="6">The sequence shown here is derived from an EMBL/GenBank/DDBJ whole genome shotgun (WGS) entry which is preliminary data.</text>
</comment>
<keyword evidence="5" id="KW-1133">Transmembrane helix</keyword>
<sequence>MSRSRSPSPSRSKAGWSTPSLISLTPRSDTSSPNSGISTPTSLGSSGISWDTARAKSDDLRRNNGFFFSRSKNSKEVSSLPLFQTEKLDCEGLYVDKDDLGREKFIRSSHGWGRRLLGFLRRLLRRRTLRVLTTLLILGTMGFLFFWTSVVDSYRRSLLGRGPKFVVIVGSNTEGGVMALKGAREWAIERNSIWNKQQYAKRWGYELEVVNMMAQRRYSHEWREGWEKIDLIRDAMKKHPDAEWFWWLDLNTWIMQSSYSLQDHIFSRLDAISYTDINTYNPANIGPPPFSYPPIKKPPLELILSQDCRGFNLGSFFIRRSAWTERLLDVWWDPVVYEQKHTEWEHNEQNALEYLYEKHPWIRHGVAFLPQRFINSFPPGACGNGGDPKIHYQEDDHDFVVNMAGCQFGRDCLGEMKRFSGQGTQLKVQKRCMDSIKDFFRKLFKRGGEQENHQKAVVTPWPPS</sequence>
<evidence type="ECO:0000256" key="3">
    <source>
        <dbReference type="ARBA" id="ARBA00022679"/>
    </source>
</evidence>
<proteinExistence type="inferred from homology"/>
<protein>
    <recommendedName>
        <fullName evidence="8">Alpha-1,6-mannosyltransferase MNN10</fullName>
    </recommendedName>
</protein>
<dbReference type="InterPro" id="IPR008630">
    <property type="entry name" value="Glyco_trans_34"/>
</dbReference>
<dbReference type="GO" id="GO:0006487">
    <property type="term" value="P:protein N-linked glycosylation"/>
    <property type="evidence" value="ECO:0007669"/>
    <property type="project" value="TreeGrafter"/>
</dbReference>
<dbReference type="PANTHER" id="PTHR31306:SF5">
    <property type="entry name" value="ALPHA-1,6-MANNOSYLTRANSFERASE MNN10-RELATED"/>
    <property type="match status" value="1"/>
</dbReference>
<feature type="region of interest" description="Disordered" evidence="4">
    <location>
        <begin position="1"/>
        <end position="47"/>
    </location>
</feature>
<comment type="similarity">
    <text evidence="1">Belongs to the glycosyltransferase 34 family.</text>
</comment>
<accession>A0A1E3BKQ6</accession>
<dbReference type="VEuPathDB" id="FungiDB:SI65_02224"/>
<evidence type="ECO:0008006" key="8">
    <source>
        <dbReference type="Google" id="ProtNLM"/>
    </source>
</evidence>
<feature type="compositionally biased region" description="Low complexity" evidence="4">
    <location>
        <begin position="1"/>
        <end position="12"/>
    </location>
</feature>
<dbReference type="EMBL" id="JXNT01000002">
    <property type="protein sequence ID" value="ODM21381.1"/>
    <property type="molecule type" value="Genomic_DNA"/>
</dbReference>
<keyword evidence="2" id="KW-0328">Glycosyltransferase</keyword>
<feature type="transmembrane region" description="Helical" evidence="5">
    <location>
        <begin position="129"/>
        <end position="147"/>
    </location>
</feature>
<dbReference type="OrthoDB" id="407658at2759"/>
<dbReference type="InterPro" id="IPR029044">
    <property type="entry name" value="Nucleotide-diphossugar_trans"/>
</dbReference>
<keyword evidence="3" id="KW-0808">Transferase</keyword>
<dbReference type="STRING" id="573508.A0A1E3BKQ6"/>
<reference evidence="6 7" key="1">
    <citation type="journal article" date="2016" name="BMC Genomics">
        <title>Comparative genomic and transcriptomic analyses of the Fuzhuan brick tea-fermentation fungus Aspergillus cristatus.</title>
        <authorList>
            <person name="Ge Y."/>
            <person name="Wang Y."/>
            <person name="Liu Y."/>
            <person name="Tan Y."/>
            <person name="Ren X."/>
            <person name="Zhang X."/>
            <person name="Hyde K.D."/>
            <person name="Liu Y."/>
            <person name="Liu Z."/>
        </authorList>
    </citation>
    <scope>NUCLEOTIDE SEQUENCE [LARGE SCALE GENOMIC DNA]</scope>
    <source>
        <strain evidence="6 7">GZAAS20.1005</strain>
    </source>
</reference>
<organism evidence="6 7">
    <name type="scientific">Aspergillus cristatus</name>
    <name type="common">Chinese Fuzhuan brick tea-fermentation fungus</name>
    <name type="synonym">Eurotium cristatum</name>
    <dbReference type="NCBI Taxonomy" id="573508"/>
    <lineage>
        <taxon>Eukaryota</taxon>
        <taxon>Fungi</taxon>
        <taxon>Dikarya</taxon>
        <taxon>Ascomycota</taxon>
        <taxon>Pezizomycotina</taxon>
        <taxon>Eurotiomycetes</taxon>
        <taxon>Eurotiomycetidae</taxon>
        <taxon>Eurotiales</taxon>
        <taxon>Aspergillaceae</taxon>
        <taxon>Aspergillus</taxon>
        <taxon>Aspergillus subgen. Aspergillus</taxon>
    </lineage>
</organism>
<name>A0A1E3BKQ6_ASPCR</name>
<evidence type="ECO:0000256" key="1">
    <source>
        <dbReference type="ARBA" id="ARBA00005664"/>
    </source>
</evidence>
<gene>
    <name evidence="6" type="ORF">SI65_02224</name>
</gene>
<keyword evidence="7" id="KW-1185">Reference proteome</keyword>